<sequence length="92" mass="10500">MEEIKSTEINGVSYFSIPSNGKMVPWTLRIEVKTKYGAYGATNFQIRPPQFELPVSQYVRFEAPDSATELNAIKLGDRITTKLYFNDSGRLY</sequence>
<dbReference type="VEuPathDB" id="FungiDB:SI65_08309"/>
<comment type="caution">
    <text evidence="1">The sequence shown here is derived from an EMBL/GenBank/DDBJ whole genome shotgun (WGS) entry which is preliminary data.</text>
</comment>
<organism evidence="1 2">
    <name type="scientific">Aspergillus cristatus</name>
    <name type="common">Chinese Fuzhuan brick tea-fermentation fungus</name>
    <name type="synonym">Eurotium cristatum</name>
    <dbReference type="NCBI Taxonomy" id="573508"/>
    <lineage>
        <taxon>Eukaryota</taxon>
        <taxon>Fungi</taxon>
        <taxon>Dikarya</taxon>
        <taxon>Ascomycota</taxon>
        <taxon>Pezizomycotina</taxon>
        <taxon>Eurotiomycetes</taxon>
        <taxon>Eurotiomycetidae</taxon>
        <taxon>Eurotiales</taxon>
        <taxon>Aspergillaceae</taxon>
        <taxon>Aspergillus</taxon>
        <taxon>Aspergillus subgen. Aspergillus</taxon>
    </lineage>
</organism>
<dbReference type="AlphaFoldDB" id="A0A1E3B5U1"/>
<protein>
    <submittedName>
        <fullName evidence="1">Uncharacterized protein</fullName>
    </submittedName>
</protein>
<dbReference type="EMBL" id="JXNT01000012">
    <property type="protein sequence ID" value="ODM16309.1"/>
    <property type="molecule type" value="Genomic_DNA"/>
</dbReference>
<name>A0A1E3B5U1_ASPCR</name>
<reference evidence="1 2" key="1">
    <citation type="journal article" date="2016" name="BMC Genomics">
        <title>Comparative genomic and transcriptomic analyses of the Fuzhuan brick tea-fermentation fungus Aspergillus cristatus.</title>
        <authorList>
            <person name="Ge Y."/>
            <person name="Wang Y."/>
            <person name="Liu Y."/>
            <person name="Tan Y."/>
            <person name="Ren X."/>
            <person name="Zhang X."/>
            <person name="Hyde K.D."/>
            <person name="Liu Y."/>
            <person name="Liu Z."/>
        </authorList>
    </citation>
    <scope>NUCLEOTIDE SEQUENCE [LARGE SCALE GENOMIC DNA]</scope>
    <source>
        <strain evidence="1 2">GZAAS20.1005</strain>
    </source>
</reference>
<accession>A0A1E3B5U1</accession>
<gene>
    <name evidence="1" type="ORF">SI65_08309</name>
</gene>
<evidence type="ECO:0000313" key="2">
    <source>
        <dbReference type="Proteomes" id="UP000094569"/>
    </source>
</evidence>
<evidence type="ECO:0000313" key="1">
    <source>
        <dbReference type="EMBL" id="ODM16309.1"/>
    </source>
</evidence>
<dbReference type="Proteomes" id="UP000094569">
    <property type="component" value="Unassembled WGS sequence"/>
</dbReference>
<proteinExistence type="predicted"/>
<keyword evidence="2" id="KW-1185">Reference proteome</keyword>